<name>A0A6V7PSZ9_ANACO</name>
<accession>A0A6V7PSZ9</accession>
<dbReference type="EMBL" id="LR862151">
    <property type="protein sequence ID" value="CAD1833843.1"/>
    <property type="molecule type" value="Genomic_DNA"/>
</dbReference>
<protein>
    <submittedName>
        <fullName evidence="1">Uncharacterized protein</fullName>
    </submittedName>
</protein>
<organism evidence="1">
    <name type="scientific">Ananas comosus var. bracteatus</name>
    <name type="common">red pineapple</name>
    <dbReference type="NCBI Taxonomy" id="296719"/>
    <lineage>
        <taxon>Eukaryota</taxon>
        <taxon>Viridiplantae</taxon>
        <taxon>Streptophyta</taxon>
        <taxon>Embryophyta</taxon>
        <taxon>Tracheophyta</taxon>
        <taxon>Spermatophyta</taxon>
        <taxon>Magnoliopsida</taxon>
        <taxon>Liliopsida</taxon>
        <taxon>Poales</taxon>
        <taxon>Bromeliaceae</taxon>
        <taxon>Bromelioideae</taxon>
        <taxon>Ananas</taxon>
    </lineage>
</organism>
<proteinExistence type="predicted"/>
<reference evidence="1" key="1">
    <citation type="submission" date="2020-07" db="EMBL/GenBank/DDBJ databases">
        <authorList>
            <person name="Lin J."/>
        </authorList>
    </citation>
    <scope>NUCLEOTIDE SEQUENCE</scope>
</reference>
<sequence>MNITPVSRLWNIVNRTYGGSIGHDDQELSIVDHACLPMCSFAQACEGRSHKPVLRSWPTRHHACPCGIGRRSELSWGVFTTTGPLGTAQAGLHLWETLSVRRSVRAPELTKSAVAGRDSGSGSYTASDGWRYDCEGTVTSAGYFACNTEYRAQEGGDSDNTSLDTL</sequence>
<dbReference type="AlphaFoldDB" id="A0A6V7PSZ9"/>
<gene>
    <name evidence="1" type="ORF">CB5_LOCUS17054</name>
</gene>
<evidence type="ECO:0000313" key="1">
    <source>
        <dbReference type="EMBL" id="CAD1833843.1"/>
    </source>
</evidence>